<keyword evidence="4 10" id="KW-1133">Transmembrane helix</keyword>
<keyword evidence="7" id="KW-0869">Chloride channel</keyword>
<dbReference type="Gene3D" id="1.10.3080.10">
    <property type="entry name" value="Clc chloride channel"/>
    <property type="match status" value="1"/>
</dbReference>
<keyword evidence="2" id="KW-0813">Transport</keyword>
<dbReference type="PANTHER" id="PTHR43427:SF6">
    <property type="entry name" value="CHLORIDE CHANNEL PROTEIN CLC-E"/>
    <property type="match status" value="1"/>
</dbReference>
<evidence type="ECO:0000256" key="9">
    <source>
        <dbReference type="ARBA" id="ARBA00023303"/>
    </source>
</evidence>
<dbReference type="PANTHER" id="PTHR43427">
    <property type="entry name" value="CHLORIDE CHANNEL PROTEIN CLC-E"/>
    <property type="match status" value="1"/>
</dbReference>
<keyword evidence="3 10" id="KW-0812">Transmembrane</keyword>
<feature type="transmembrane region" description="Helical" evidence="10">
    <location>
        <begin position="285"/>
        <end position="303"/>
    </location>
</feature>
<evidence type="ECO:0000256" key="3">
    <source>
        <dbReference type="ARBA" id="ARBA00022692"/>
    </source>
</evidence>
<keyword evidence="8" id="KW-0868">Chloride</keyword>
<feature type="transmembrane region" description="Helical" evidence="10">
    <location>
        <begin position="215"/>
        <end position="234"/>
    </location>
</feature>
<evidence type="ECO:0000256" key="5">
    <source>
        <dbReference type="ARBA" id="ARBA00023065"/>
    </source>
</evidence>
<comment type="subcellular location">
    <subcellularLocation>
        <location evidence="1">Membrane</location>
        <topology evidence="1">Multi-pass membrane protein</topology>
    </subcellularLocation>
</comment>
<gene>
    <name evidence="11" type="ORF">NCTC10207_00419</name>
</gene>
<feature type="transmembrane region" description="Helical" evidence="10">
    <location>
        <begin position="82"/>
        <end position="99"/>
    </location>
</feature>
<dbReference type="GO" id="GO:0034707">
    <property type="term" value="C:chloride channel complex"/>
    <property type="evidence" value="ECO:0007669"/>
    <property type="project" value="UniProtKB-KW"/>
</dbReference>
<accession>A0A7Z9A3K1</accession>
<evidence type="ECO:0000256" key="6">
    <source>
        <dbReference type="ARBA" id="ARBA00023136"/>
    </source>
</evidence>
<evidence type="ECO:0000256" key="7">
    <source>
        <dbReference type="ARBA" id="ARBA00023173"/>
    </source>
</evidence>
<dbReference type="AlphaFoldDB" id="A0A7Z9A3K1"/>
<name>A0A7Z9A3K1_9MICC</name>
<feature type="transmembrane region" description="Helical" evidence="10">
    <location>
        <begin position="246"/>
        <end position="265"/>
    </location>
</feature>
<feature type="transmembrane region" description="Helical" evidence="10">
    <location>
        <begin position="429"/>
        <end position="445"/>
    </location>
</feature>
<protein>
    <submittedName>
        <fullName evidence="11">Putative voltage-gated ClC-type chloride channel ClcB</fullName>
    </submittedName>
</protein>
<evidence type="ECO:0000256" key="8">
    <source>
        <dbReference type="ARBA" id="ARBA00023214"/>
    </source>
</evidence>
<evidence type="ECO:0000256" key="4">
    <source>
        <dbReference type="ARBA" id="ARBA00022989"/>
    </source>
</evidence>
<feature type="transmembrane region" description="Helical" evidence="10">
    <location>
        <begin position="362"/>
        <end position="384"/>
    </location>
</feature>
<evidence type="ECO:0000256" key="10">
    <source>
        <dbReference type="SAM" id="Phobius"/>
    </source>
</evidence>
<keyword evidence="9" id="KW-0407">Ion channel</keyword>
<feature type="transmembrane region" description="Helical" evidence="10">
    <location>
        <begin position="323"/>
        <end position="350"/>
    </location>
</feature>
<dbReference type="GO" id="GO:0005254">
    <property type="term" value="F:chloride channel activity"/>
    <property type="evidence" value="ECO:0007669"/>
    <property type="project" value="UniProtKB-KW"/>
</dbReference>
<dbReference type="InterPro" id="IPR050368">
    <property type="entry name" value="ClC-type_chloride_channel"/>
</dbReference>
<organism evidence="11 12">
    <name type="scientific">Rothia aeria</name>
    <dbReference type="NCBI Taxonomy" id="172042"/>
    <lineage>
        <taxon>Bacteria</taxon>
        <taxon>Bacillati</taxon>
        <taxon>Actinomycetota</taxon>
        <taxon>Actinomycetes</taxon>
        <taxon>Micrococcales</taxon>
        <taxon>Micrococcaceae</taxon>
        <taxon>Rothia</taxon>
    </lineage>
</organism>
<keyword evidence="6 10" id="KW-0472">Membrane</keyword>
<evidence type="ECO:0000313" key="12">
    <source>
        <dbReference type="Proteomes" id="UP000282386"/>
    </source>
</evidence>
<dbReference type="PRINTS" id="PR00762">
    <property type="entry name" value="CLCHANNEL"/>
</dbReference>
<proteinExistence type="predicted"/>
<feature type="transmembrane region" description="Helical" evidence="10">
    <location>
        <begin position="29"/>
        <end position="62"/>
    </location>
</feature>
<feature type="transmembrane region" description="Helical" evidence="10">
    <location>
        <begin position="391"/>
        <end position="409"/>
    </location>
</feature>
<dbReference type="InterPro" id="IPR014743">
    <property type="entry name" value="Cl-channel_core"/>
</dbReference>
<evidence type="ECO:0000256" key="1">
    <source>
        <dbReference type="ARBA" id="ARBA00004141"/>
    </source>
</evidence>
<dbReference type="EMBL" id="LR134479">
    <property type="protein sequence ID" value="VEI22344.1"/>
    <property type="molecule type" value="Genomic_DNA"/>
</dbReference>
<reference evidence="11 12" key="1">
    <citation type="submission" date="2018-12" db="EMBL/GenBank/DDBJ databases">
        <authorList>
            <consortium name="Pathogen Informatics"/>
        </authorList>
    </citation>
    <scope>NUCLEOTIDE SEQUENCE [LARGE SCALE GENOMIC DNA]</scope>
    <source>
        <strain evidence="11 12">NCTC10207</strain>
    </source>
</reference>
<dbReference type="InterPro" id="IPR001807">
    <property type="entry name" value="ClC"/>
</dbReference>
<dbReference type="Proteomes" id="UP000282386">
    <property type="component" value="Chromosome"/>
</dbReference>
<feature type="transmembrane region" description="Helical" evidence="10">
    <location>
        <begin position="179"/>
        <end position="203"/>
    </location>
</feature>
<dbReference type="SUPFAM" id="SSF81340">
    <property type="entry name" value="Clc chloride channel"/>
    <property type="match status" value="1"/>
</dbReference>
<keyword evidence="5" id="KW-0406">Ion transport</keyword>
<evidence type="ECO:0000256" key="2">
    <source>
        <dbReference type="ARBA" id="ARBA00022448"/>
    </source>
</evidence>
<dbReference type="Pfam" id="PF00654">
    <property type="entry name" value="Voltage_CLC"/>
    <property type="match status" value="1"/>
</dbReference>
<sequence>MVRGDLRAFVHNVVMRRGGKRMMRAFRRYTVLLAWVVLVGVATGCGAIVLHWVLGVIEVVAFGHDETLHPIITYYSSTPRRVVALVVVGFCVAVTWYVLQSRRWGGGPLASVESMVRAQSSAERSPGFVRQGVHALVQIVAVGAGSPVGKEVAPRELGALFAGRIADWGRLPEGTRRTLVASAAAAGLAADYQVPVAGVVFLFEALGLGLSVKNVLVGAFTVGVATATAHLTISDQATYPVVLVQTCWESLALAVLLGVVLAPGALWFRRLLGWAQRGRVTNRSVLWRVPLVFAAVGVVSMVLPEVMGNGRALVQQTFNRAELVGSFTVPALLYTLGLFVAKAVLVVAALRHGSYGGTLTPGVALGASGGFVVAGTLVCVCPWVSGFPLGVTGLLSAAGVLGAAVFLALSMDAPLSSVALVAGFTGQSWGAYVPLAMAVGVAWGVKKLWEAHRARVLAGT</sequence>
<evidence type="ECO:0000313" key="11">
    <source>
        <dbReference type="EMBL" id="VEI22344.1"/>
    </source>
</evidence>